<dbReference type="GO" id="GO:0005975">
    <property type="term" value="P:carbohydrate metabolic process"/>
    <property type="evidence" value="ECO:0007669"/>
    <property type="project" value="UniProtKB-UniRule"/>
</dbReference>
<dbReference type="CDD" id="cd05009">
    <property type="entry name" value="SIS_GlmS_GlmD_2"/>
    <property type="match status" value="1"/>
</dbReference>
<dbReference type="InterPro" id="IPR035466">
    <property type="entry name" value="GlmS/AgaS_SIS"/>
</dbReference>
<comment type="catalytic activity">
    <reaction evidence="1 10">
        <text>D-fructose 6-phosphate + L-glutamine = D-glucosamine 6-phosphate + L-glutamate</text>
        <dbReference type="Rhea" id="RHEA:13237"/>
        <dbReference type="ChEBI" id="CHEBI:29985"/>
        <dbReference type="ChEBI" id="CHEBI:58359"/>
        <dbReference type="ChEBI" id="CHEBI:58725"/>
        <dbReference type="ChEBI" id="CHEBI:61527"/>
        <dbReference type="EC" id="2.6.1.16"/>
    </reaction>
</comment>
<dbReference type="CDD" id="cd00714">
    <property type="entry name" value="GFAT"/>
    <property type="match status" value="1"/>
</dbReference>
<feature type="initiator methionine" description="Removed" evidence="10">
    <location>
        <position position="1"/>
    </location>
</feature>
<keyword evidence="7 10" id="KW-0808">Transferase</keyword>
<evidence type="ECO:0000256" key="5">
    <source>
        <dbReference type="ARBA" id="ARBA00022490"/>
    </source>
</evidence>
<evidence type="ECO:0000313" key="13">
    <source>
        <dbReference type="EMBL" id="TVZ06072.1"/>
    </source>
</evidence>
<dbReference type="PANTHER" id="PTHR10937">
    <property type="entry name" value="GLUCOSAMINE--FRUCTOSE-6-PHOSPHATE AMINOTRANSFERASE, ISOMERIZING"/>
    <property type="match status" value="1"/>
</dbReference>
<protein>
    <recommendedName>
        <fullName evidence="4 10">Glutamine--fructose-6-phosphate aminotransferase [isomerizing]</fullName>
        <ecNumber evidence="3 10">2.6.1.16</ecNumber>
    </recommendedName>
    <alternativeName>
        <fullName evidence="10">D-fructose-6-phosphate amidotransferase</fullName>
    </alternativeName>
    <alternativeName>
        <fullName evidence="10">GFAT</fullName>
    </alternativeName>
    <alternativeName>
        <fullName evidence="10">Glucosamine-6-phosphate synthase</fullName>
    </alternativeName>
    <alternativeName>
        <fullName evidence="10">Hexosephosphate aminotransferase</fullName>
    </alternativeName>
    <alternativeName>
        <fullName evidence="10">L-glutamine--D-fructose-6-phosphate amidotransferase</fullName>
    </alternativeName>
</protein>
<organism evidence="13 14">
    <name type="scientific">Trebonia kvetii</name>
    <dbReference type="NCBI Taxonomy" id="2480626"/>
    <lineage>
        <taxon>Bacteria</taxon>
        <taxon>Bacillati</taxon>
        <taxon>Actinomycetota</taxon>
        <taxon>Actinomycetes</taxon>
        <taxon>Streptosporangiales</taxon>
        <taxon>Treboniaceae</taxon>
        <taxon>Trebonia</taxon>
    </lineage>
</organism>
<evidence type="ECO:0000256" key="1">
    <source>
        <dbReference type="ARBA" id="ARBA00001031"/>
    </source>
</evidence>
<dbReference type="InterPro" id="IPR035490">
    <property type="entry name" value="GlmS/FrlB_SIS"/>
</dbReference>
<evidence type="ECO:0000256" key="8">
    <source>
        <dbReference type="ARBA" id="ARBA00022737"/>
    </source>
</evidence>
<dbReference type="GO" id="GO:0006002">
    <property type="term" value="P:fructose 6-phosphate metabolic process"/>
    <property type="evidence" value="ECO:0007669"/>
    <property type="project" value="TreeGrafter"/>
</dbReference>
<evidence type="ECO:0000256" key="6">
    <source>
        <dbReference type="ARBA" id="ARBA00022576"/>
    </source>
</evidence>
<dbReference type="InterPro" id="IPR046348">
    <property type="entry name" value="SIS_dom_sf"/>
</dbReference>
<evidence type="ECO:0000256" key="3">
    <source>
        <dbReference type="ARBA" id="ARBA00012916"/>
    </source>
</evidence>
<dbReference type="GO" id="GO:0097367">
    <property type="term" value="F:carbohydrate derivative binding"/>
    <property type="evidence" value="ECO:0007669"/>
    <property type="project" value="InterPro"/>
</dbReference>
<dbReference type="RefSeq" id="WP_145850826.1">
    <property type="nucleotide sequence ID" value="NZ_RPFW01000001.1"/>
</dbReference>
<dbReference type="InterPro" id="IPR017932">
    <property type="entry name" value="GATase_2_dom"/>
</dbReference>
<dbReference type="GO" id="GO:0004360">
    <property type="term" value="F:glutamine-fructose-6-phosphate transaminase (isomerizing) activity"/>
    <property type="evidence" value="ECO:0007669"/>
    <property type="project" value="UniProtKB-UniRule"/>
</dbReference>
<dbReference type="PROSITE" id="PS51278">
    <property type="entry name" value="GATASE_TYPE_2"/>
    <property type="match status" value="1"/>
</dbReference>
<evidence type="ECO:0000259" key="12">
    <source>
        <dbReference type="PROSITE" id="PS51464"/>
    </source>
</evidence>
<dbReference type="PANTHER" id="PTHR10937:SF0">
    <property type="entry name" value="GLUTAMINE--FRUCTOSE-6-PHOSPHATE TRANSAMINASE (ISOMERIZING)"/>
    <property type="match status" value="1"/>
</dbReference>
<dbReference type="Gene3D" id="3.40.50.10490">
    <property type="entry name" value="Glucose-6-phosphate isomerase like protein, domain 1"/>
    <property type="match status" value="2"/>
</dbReference>
<name>A0A6P2C3S2_9ACTN</name>
<dbReference type="Gene3D" id="3.60.20.10">
    <property type="entry name" value="Glutamine Phosphoribosylpyrophosphate, subunit 1, domain 1"/>
    <property type="match status" value="1"/>
</dbReference>
<comment type="subunit">
    <text evidence="10">Homodimer.</text>
</comment>
<feature type="domain" description="SIS" evidence="12">
    <location>
        <begin position="296"/>
        <end position="435"/>
    </location>
</feature>
<evidence type="ECO:0000313" key="14">
    <source>
        <dbReference type="Proteomes" id="UP000460272"/>
    </source>
</evidence>
<dbReference type="FunFam" id="3.40.50.10490:FF:000002">
    <property type="entry name" value="Glutamine--fructose-6-phosphate aminotransferase [isomerizing]"/>
    <property type="match status" value="1"/>
</dbReference>
<dbReference type="EC" id="2.6.1.16" evidence="3 10"/>
<keyword evidence="8" id="KW-0677">Repeat</keyword>
<dbReference type="InterPro" id="IPR005855">
    <property type="entry name" value="GFAT"/>
</dbReference>
<evidence type="ECO:0000256" key="9">
    <source>
        <dbReference type="ARBA" id="ARBA00022962"/>
    </source>
</evidence>
<dbReference type="AlphaFoldDB" id="A0A6P2C3S2"/>
<dbReference type="NCBIfam" id="TIGR01135">
    <property type="entry name" value="glmS"/>
    <property type="match status" value="1"/>
</dbReference>
<sequence length="616" mass="66312">MCGIVGYIGKRDATPVLLEGLHRLEYRGYDSAGLALVRRGRLQITKTAGRVQDLRDKIDDGRQTTKATIGIGHTRWATHGEPNERNAHPHTDTAQRIALVHNGIIENADQLRDQLTGAGVTLVSDTDTEALAHMIAAELAAIESASLSDAVVRTLRRVEGAYGLVVLDLKNPDELVVARKGSPIVLGLGENEMFVASDVAALVRYTRQVIYLEDGEVATISATDYRTTTLSGPSVSGDGHRTPTTVDAQAEDYELGPYSDYMRKEIHEQPDAIRRAVMGRLDERFATAKLGGLNFDPRELRNIKRVKFLGCGSAYYAGQMGAALVEELARIPADAEPASEFRYRSPVVDPDALYVAVSQSGETSDTLMAVQELKRKGGQVMGAVNVVGSAIGRECGHGIFLHAGPEVAVASTKALTNMAVNFALLALLLGRVRDLSAAQGERVVRGLRGLPSQVTAMLNAEDEIAAIASEFADADHMFFIGRVRGWPVAREGAQKLKEISYVHAEAYQAGELKHGPLALIAPDMPSVVVIPSDDLVAKNISTIEQIKARGGPVIAVTSTDIPAGLADALIRVPRTEPELEPILFNIPLQLLAYHTAAKLGRDIDKPRNLAKSVTVE</sequence>
<dbReference type="GO" id="GO:0046349">
    <property type="term" value="P:amino sugar biosynthetic process"/>
    <property type="evidence" value="ECO:0007669"/>
    <property type="project" value="UniProtKB-ARBA"/>
</dbReference>
<keyword evidence="9" id="KW-0315">Glutamine amidotransferase</keyword>
<keyword evidence="14" id="KW-1185">Reference proteome</keyword>
<proteinExistence type="inferred from homology"/>
<gene>
    <name evidence="10 13" type="primary">glmS</name>
    <name evidence="13" type="ORF">EAS64_01020</name>
</gene>
<keyword evidence="5 10" id="KW-0963">Cytoplasm</keyword>
<evidence type="ECO:0000256" key="10">
    <source>
        <dbReference type="HAMAP-Rule" id="MF_00164"/>
    </source>
</evidence>
<comment type="subcellular location">
    <subcellularLocation>
        <location evidence="2 10">Cytoplasm</location>
    </subcellularLocation>
</comment>
<feature type="active site" description="For Fru-6P isomerization activity" evidence="10">
    <location>
        <position position="611"/>
    </location>
</feature>
<dbReference type="GO" id="GO:0006487">
    <property type="term" value="P:protein N-linked glycosylation"/>
    <property type="evidence" value="ECO:0007669"/>
    <property type="project" value="TreeGrafter"/>
</dbReference>
<dbReference type="GO" id="GO:0006047">
    <property type="term" value="P:UDP-N-acetylglucosamine metabolic process"/>
    <property type="evidence" value="ECO:0007669"/>
    <property type="project" value="TreeGrafter"/>
</dbReference>
<dbReference type="InterPro" id="IPR029055">
    <property type="entry name" value="Ntn_hydrolases_N"/>
</dbReference>
<dbReference type="SUPFAM" id="SSF56235">
    <property type="entry name" value="N-terminal nucleophile aminohydrolases (Ntn hydrolases)"/>
    <property type="match status" value="1"/>
</dbReference>
<evidence type="ECO:0000256" key="7">
    <source>
        <dbReference type="ARBA" id="ARBA00022679"/>
    </source>
</evidence>
<reference evidence="13 14" key="1">
    <citation type="submission" date="2018-11" db="EMBL/GenBank/DDBJ databases">
        <title>Trebonia kvetii gen.nov., sp.nov., a novel acidophilic actinobacterium, and proposal of the new actinobacterial family Treboniaceae fam. nov.</title>
        <authorList>
            <person name="Rapoport D."/>
            <person name="Sagova-Mareckova M."/>
            <person name="Sedlacek I."/>
            <person name="Provaznik J."/>
            <person name="Kralova S."/>
            <person name="Pavlinic D."/>
            <person name="Benes V."/>
            <person name="Kopecky J."/>
        </authorList>
    </citation>
    <scope>NUCLEOTIDE SEQUENCE [LARGE SCALE GENOMIC DNA]</scope>
    <source>
        <strain evidence="13 14">15Tr583</strain>
    </source>
</reference>
<evidence type="ECO:0000256" key="2">
    <source>
        <dbReference type="ARBA" id="ARBA00004496"/>
    </source>
</evidence>
<dbReference type="SUPFAM" id="SSF53697">
    <property type="entry name" value="SIS domain"/>
    <property type="match status" value="1"/>
</dbReference>
<dbReference type="InterPro" id="IPR001347">
    <property type="entry name" value="SIS_dom"/>
</dbReference>
<accession>A0A6P2C3S2</accession>
<dbReference type="CDD" id="cd05008">
    <property type="entry name" value="SIS_GlmS_GlmD_1"/>
    <property type="match status" value="1"/>
</dbReference>
<dbReference type="FunFam" id="3.60.20.10:FF:000006">
    <property type="entry name" value="Glutamine--fructose-6-phosphate aminotransferase [isomerizing]"/>
    <property type="match status" value="1"/>
</dbReference>
<feature type="active site" description="Nucleophile; for GATase activity" evidence="10">
    <location>
        <position position="2"/>
    </location>
</feature>
<comment type="caution">
    <text evidence="13">The sequence shown here is derived from an EMBL/GenBank/DDBJ whole genome shotgun (WGS) entry which is preliminary data.</text>
</comment>
<dbReference type="OrthoDB" id="9761808at2"/>
<dbReference type="InterPro" id="IPR047084">
    <property type="entry name" value="GFAT_N"/>
</dbReference>
<evidence type="ECO:0000256" key="4">
    <source>
        <dbReference type="ARBA" id="ARBA00016090"/>
    </source>
</evidence>
<feature type="domain" description="Glutamine amidotransferase type-2" evidence="11">
    <location>
        <begin position="2"/>
        <end position="223"/>
    </location>
</feature>
<dbReference type="FunFam" id="3.40.50.10490:FF:000001">
    <property type="entry name" value="Glutamine--fructose-6-phosphate aminotransferase [isomerizing]"/>
    <property type="match status" value="1"/>
</dbReference>
<dbReference type="Proteomes" id="UP000460272">
    <property type="component" value="Unassembled WGS sequence"/>
</dbReference>
<evidence type="ECO:0000259" key="11">
    <source>
        <dbReference type="PROSITE" id="PS51278"/>
    </source>
</evidence>
<feature type="domain" description="SIS" evidence="12">
    <location>
        <begin position="467"/>
        <end position="606"/>
    </location>
</feature>
<keyword evidence="6 10" id="KW-0032">Aminotransferase</keyword>
<dbReference type="GO" id="GO:0005829">
    <property type="term" value="C:cytosol"/>
    <property type="evidence" value="ECO:0007669"/>
    <property type="project" value="TreeGrafter"/>
</dbReference>
<comment type="function">
    <text evidence="10">Catalyzes the first step in hexosamine metabolism, converting fructose-6P into glucosamine-6P using glutamine as a nitrogen source.</text>
</comment>
<dbReference type="PROSITE" id="PS51464">
    <property type="entry name" value="SIS"/>
    <property type="match status" value="2"/>
</dbReference>
<dbReference type="Pfam" id="PF13522">
    <property type="entry name" value="GATase_6"/>
    <property type="match status" value="1"/>
</dbReference>
<dbReference type="HAMAP" id="MF_00164">
    <property type="entry name" value="GlmS"/>
    <property type="match status" value="1"/>
</dbReference>
<dbReference type="Pfam" id="PF01380">
    <property type="entry name" value="SIS"/>
    <property type="match status" value="2"/>
</dbReference>
<dbReference type="EMBL" id="RPFW01000001">
    <property type="protein sequence ID" value="TVZ06072.1"/>
    <property type="molecule type" value="Genomic_DNA"/>
</dbReference>
<dbReference type="NCBIfam" id="NF001484">
    <property type="entry name" value="PRK00331.1"/>
    <property type="match status" value="1"/>
</dbReference>